<organism evidence="1 2">
    <name type="scientific">Nonomuraea roseoviolacea subsp. carminata</name>
    <dbReference type="NCBI Taxonomy" id="160689"/>
    <lineage>
        <taxon>Bacteria</taxon>
        <taxon>Bacillati</taxon>
        <taxon>Actinomycetota</taxon>
        <taxon>Actinomycetes</taxon>
        <taxon>Streptosporangiales</taxon>
        <taxon>Streptosporangiaceae</taxon>
        <taxon>Nonomuraea</taxon>
    </lineage>
</organism>
<dbReference type="EMBL" id="JAMZEC010000001">
    <property type="protein sequence ID" value="MCP2352713.1"/>
    <property type="molecule type" value="Genomic_DNA"/>
</dbReference>
<dbReference type="RefSeq" id="WP_253780430.1">
    <property type="nucleotide sequence ID" value="NZ_BAAAVE010000033.1"/>
</dbReference>
<protein>
    <submittedName>
        <fullName evidence="1">Uncharacterized protein</fullName>
    </submittedName>
</protein>
<sequence length="126" mass="13554">MTTWIQDYPALSQAADAASRAAYTVTNQHLPGRASDAYTVVESLFAIGLERTAPGGKLNLITVANTGRVRFELHYPNDQTVAHGRNVHGMVSNMADAYGEKPTRGGRMIYAELWSGVPCESTARGG</sequence>
<dbReference type="Proteomes" id="UP001320766">
    <property type="component" value="Unassembled WGS sequence"/>
</dbReference>
<proteinExistence type="predicted"/>
<evidence type="ECO:0000313" key="1">
    <source>
        <dbReference type="EMBL" id="MCP2352713.1"/>
    </source>
</evidence>
<evidence type="ECO:0000313" key="2">
    <source>
        <dbReference type="Proteomes" id="UP001320766"/>
    </source>
</evidence>
<comment type="caution">
    <text evidence="1">The sequence shown here is derived from an EMBL/GenBank/DDBJ whole genome shotgun (WGS) entry which is preliminary data.</text>
</comment>
<accession>A0ABT1KFB2</accession>
<name>A0ABT1KFB2_9ACTN</name>
<gene>
    <name evidence="1" type="ORF">HD595_008835</name>
</gene>
<keyword evidence="2" id="KW-1185">Reference proteome</keyword>
<reference evidence="1 2" key="1">
    <citation type="submission" date="2022-06" db="EMBL/GenBank/DDBJ databases">
        <title>Sequencing the genomes of 1000 actinobacteria strains.</title>
        <authorList>
            <person name="Klenk H.-P."/>
        </authorList>
    </citation>
    <scope>NUCLEOTIDE SEQUENCE [LARGE SCALE GENOMIC DNA]</scope>
    <source>
        <strain evidence="1 2">DSM 44170</strain>
    </source>
</reference>